<proteinExistence type="inferred from homology"/>
<feature type="region of interest" description="Disordered" evidence="4">
    <location>
        <begin position="364"/>
        <end position="406"/>
    </location>
</feature>
<dbReference type="PANTHER" id="PTHR12526">
    <property type="entry name" value="GLYCOSYLTRANSFERASE"/>
    <property type="match status" value="1"/>
</dbReference>
<dbReference type="SUPFAM" id="SSF53756">
    <property type="entry name" value="UDP-Glycosyltransferase/glycogen phosphorylase"/>
    <property type="match status" value="1"/>
</dbReference>
<evidence type="ECO:0000313" key="6">
    <source>
        <dbReference type="Proteomes" id="UP000295281"/>
    </source>
</evidence>
<reference evidence="5 6" key="1">
    <citation type="submission" date="2019-03" db="EMBL/GenBank/DDBJ databases">
        <title>Genomic Encyclopedia of Type Strains, Phase IV (KMG-IV): sequencing the most valuable type-strain genomes for metagenomic binning, comparative biology and taxonomic classification.</title>
        <authorList>
            <person name="Goeker M."/>
        </authorList>
    </citation>
    <scope>NUCLEOTIDE SEQUENCE [LARGE SCALE GENOMIC DNA]</scope>
    <source>
        <strain evidence="5 6">DSM 46770</strain>
    </source>
</reference>
<protein>
    <submittedName>
        <fullName evidence="5">Glycosyltransferase involved in cell wall biosynthesis</fullName>
    </submittedName>
</protein>
<keyword evidence="6" id="KW-1185">Reference proteome</keyword>
<accession>A0A4R6UXG2</accession>
<name>A0A4R6UXG2_9ACTN</name>
<evidence type="ECO:0000256" key="1">
    <source>
        <dbReference type="ARBA" id="ARBA00009481"/>
    </source>
</evidence>
<keyword evidence="3 5" id="KW-0808">Transferase</keyword>
<evidence type="ECO:0000256" key="4">
    <source>
        <dbReference type="SAM" id="MobiDB-lite"/>
    </source>
</evidence>
<evidence type="ECO:0000256" key="2">
    <source>
        <dbReference type="ARBA" id="ARBA00022676"/>
    </source>
</evidence>
<dbReference type="EMBL" id="SNYN01000009">
    <property type="protein sequence ID" value="TDQ51921.1"/>
    <property type="molecule type" value="Genomic_DNA"/>
</dbReference>
<organism evidence="5 6">
    <name type="scientific">Actinorugispora endophytica</name>
    <dbReference type="NCBI Taxonomy" id="1605990"/>
    <lineage>
        <taxon>Bacteria</taxon>
        <taxon>Bacillati</taxon>
        <taxon>Actinomycetota</taxon>
        <taxon>Actinomycetes</taxon>
        <taxon>Streptosporangiales</taxon>
        <taxon>Nocardiopsidaceae</taxon>
        <taxon>Actinorugispora</taxon>
    </lineage>
</organism>
<comment type="similarity">
    <text evidence="1">Belongs to the glycosyltransferase group 1 family. Glycosyltransferase 4 subfamily.</text>
</comment>
<gene>
    <name evidence="5" type="ORF">EV190_10931</name>
</gene>
<dbReference type="Gene3D" id="3.40.50.2000">
    <property type="entry name" value="Glycogen Phosphorylase B"/>
    <property type="match status" value="2"/>
</dbReference>
<comment type="caution">
    <text evidence="5">The sequence shown here is derived from an EMBL/GenBank/DDBJ whole genome shotgun (WGS) entry which is preliminary data.</text>
</comment>
<dbReference type="AlphaFoldDB" id="A0A4R6UXG2"/>
<evidence type="ECO:0000313" key="5">
    <source>
        <dbReference type="EMBL" id="TDQ51921.1"/>
    </source>
</evidence>
<dbReference type="Proteomes" id="UP000295281">
    <property type="component" value="Unassembled WGS sequence"/>
</dbReference>
<dbReference type="GO" id="GO:0016757">
    <property type="term" value="F:glycosyltransferase activity"/>
    <property type="evidence" value="ECO:0007669"/>
    <property type="project" value="UniProtKB-KW"/>
</dbReference>
<dbReference type="CDD" id="cd03801">
    <property type="entry name" value="GT4_PimA-like"/>
    <property type="match status" value="1"/>
</dbReference>
<keyword evidence="2" id="KW-0328">Glycosyltransferase</keyword>
<dbReference type="Pfam" id="PF13692">
    <property type="entry name" value="Glyco_trans_1_4"/>
    <property type="match status" value="1"/>
</dbReference>
<sequence length="406" mass="44529">MKPDMHVLVATVVHHPQDARILHRQIRSLLDAGHTVTYAAPFRARGVTPWPEVIAVDLPRARGRRRLAALRAARSVLAEHAAEADLLLVHDPELLMALPGRRPVTVWDVHDDLAAALPAKEWVPLPLRRPLGPLVRVLERAAERRVRLLLAEEGYRDRFAGDHPVVPNTTVVPEAPARPPGTDRVVYLGRLSTERGAAELVATGRLLRARGVSLEVVGPADPPVRALLRQAQREDSIRWYGFLPNDQALRLISGATAGLCLPPDSGLRRHEPPTRVVEYMAHGIPVVTTPDPATRALVSDQPQGPCGTVVPFGDPEAAAAAVLRLRGDGRLRSAYARAGHAIARARFHWPSQAEVFVRTLEEWARSPRPQQSPTFVRRERGESGGAVRPELPRQAGPRSRSSLPRG</sequence>
<evidence type="ECO:0000256" key="3">
    <source>
        <dbReference type="ARBA" id="ARBA00022679"/>
    </source>
</evidence>
<dbReference type="PANTHER" id="PTHR12526:SF640">
    <property type="entry name" value="COLANIC ACID BIOSYNTHESIS GLYCOSYLTRANSFERASE WCAL-RELATED"/>
    <property type="match status" value="1"/>
</dbReference>